<accession>A0A7W9ERM9</accession>
<dbReference type="Gene3D" id="3.40.50.850">
    <property type="entry name" value="Isochorismatase-like"/>
    <property type="match status" value="1"/>
</dbReference>
<organism evidence="3 4">
    <name type="scientific">Sphingopyxis panaciterrulae</name>
    <dbReference type="NCBI Taxonomy" id="462372"/>
    <lineage>
        <taxon>Bacteria</taxon>
        <taxon>Pseudomonadati</taxon>
        <taxon>Pseudomonadota</taxon>
        <taxon>Alphaproteobacteria</taxon>
        <taxon>Sphingomonadales</taxon>
        <taxon>Sphingomonadaceae</taxon>
        <taxon>Sphingopyxis</taxon>
    </lineage>
</organism>
<dbReference type="PANTHER" id="PTHR43540:SF6">
    <property type="entry name" value="ISOCHORISMATASE-LIKE DOMAIN-CONTAINING PROTEIN"/>
    <property type="match status" value="1"/>
</dbReference>
<evidence type="ECO:0000313" key="4">
    <source>
        <dbReference type="Proteomes" id="UP000537161"/>
    </source>
</evidence>
<evidence type="ECO:0000259" key="2">
    <source>
        <dbReference type="Pfam" id="PF00857"/>
    </source>
</evidence>
<dbReference type="Pfam" id="PF00857">
    <property type="entry name" value="Isochorismatase"/>
    <property type="match status" value="1"/>
</dbReference>
<feature type="domain" description="Isochorismatase-like" evidence="2">
    <location>
        <begin position="32"/>
        <end position="217"/>
    </location>
</feature>
<gene>
    <name evidence="3" type="ORF">FHR21_003275</name>
</gene>
<proteinExistence type="predicted"/>
<keyword evidence="4" id="KW-1185">Reference proteome</keyword>
<evidence type="ECO:0000256" key="1">
    <source>
        <dbReference type="ARBA" id="ARBA00022801"/>
    </source>
</evidence>
<dbReference type="SUPFAM" id="SSF52499">
    <property type="entry name" value="Isochorismatase-like hydrolases"/>
    <property type="match status" value="1"/>
</dbReference>
<dbReference type="Proteomes" id="UP000537161">
    <property type="component" value="Unassembled WGS sequence"/>
</dbReference>
<protein>
    <submittedName>
        <fullName evidence="3">Ureidoacrylate peracid hydrolase</fullName>
        <ecNumber evidence="3">3.5.1.110</ecNumber>
    </submittedName>
</protein>
<keyword evidence="1 3" id="KW-0378">Hydrolase</keyword>
<dbReference type="InterPro" id="IPR050272">
    <property type="entry name" value="Isochorismatase-like_hydrls"/>
</dbReference>
<dbReference type="EC" id="3.5.1.110" evidence="3"/>
<evidence type="ECO:0000313" key="3">
    <source>
        <dbReference type="EMBL" id="MBB5707907.1"/>
    </source>
</evidence>
<dbReference type="RefSeq" id="WP_184100199.1">
    <property type="nucleotide sequence ID" value="NZ_JACIJH010000012.1"/>
</dbReference>
<name>A0A7W9ERM9_9SPHN</name>
<sequence>MTGFDMPEWARRAALARHGCEHPFGALDPARTALVVIDMQNGFMVREGAASFIEASLTIAPVINRLAAALREAGGHVVWVQNTHDPDTVAGWSNWFAMNSAAFNEGALAAQARGSFGHALHEAMDVQPGDERIEKHRFSAFMPEGSDLAQRLRGRGCDTVLITGVTTNVCCESSARDAAQMNFRTIMVSDATAANDPVAHRSALATFYSIFGDVMPADMVIAALGVRPA</sequence>
<dbReference type="InterPro" id="IPR000868">
    <property type="entry name" value="Isochorismatase-like_dom"/>
</dbReference>
<dbReference type="AlphaFoldDB" id="A0A7W9ERM9"/>
<dbReference type="PANTHER" id="PTHR43540">
    <property type="entry name" value="PEROXYUREIDOACRYLATE/UREIDOACRYLATE AMIDOHYDROLASE-RELATED"/>
    <property type="match status" value="1"/>
</dbReference>
<reference evidence="3 4" key="1">
    <citation type="submission" date="2020-08" db="EMBL/GenBank/DDBJ databases">
        <title>Genomic Encyclopedia of Type Strains, Phase IV (KMG-IV): sequencing the most valuable type-strain genomes for metagenomic binning, comparative biology and taxonomic classification.</title>
        <authorList>
            <person name="Goeker M."/>
        </authorList>
    </citation>
    <scope>NUCLEOTIDE SEQUENCE [LARGE SCALE GENOMIC DNA]</scope>
    <source>
        <strain evidence="3 4">DSM 27163</strain>
    </source>
</reference>
<comment type="caution">
    <text evidence="3">The sequence shown here is derived from an EMBL/GenBank/DDBJ whole genome shotgun (WGS) entry which is preliminary data.</text>
</comment>
<dbReference type="EMBL" id="JACIJH010000012">
    <property type="protein sequence ID" value="MBB5707907.1"/>
    <property type="molecule type" value="Genomic_DNA"/>
</dbReference>
<dbReference type="GO" id="GO:0016787">
    <property type="term" value="F:hydrolase activity"/>
    <property type="evidence" value="ECO:0007669"/>
    <property type="project" value="UniProtKB-KW"/>
</dbReference>
<dbReference type="InterPro" id="IPR036380">
    <property type="entry name" value="Isochorismatase-like_sf"/>
</dbReference>
<dbReference type="CDD" id="cd00431">
    <property type="entry name" value="cysteine_hydrolases"/>
    <property type="match status" value="1"/>
</dbReference>